<sequence length="370" mass="43442">MGEFDFNKDSFKQFLKQKESQIHLRTDNGIQDTDNFKNLHRSLVSYHSERPIGDFTAIIITKNEIENLISDFSVKLFEKLDSQIGVCNNHLLFDRNLEILSYHRKELKDNNDARKFYLELSRETCVFLISPKGVHYFIDGNDIGESIFFTSDALKSYNELKDITNILDILNDYRIHLKHQDIYSKFFVSNSSKRSLCKHLNSSATDTTYKDFLVQHVQLLENKPEHRFREDLRMYLTRNLKANVLGKEYILENFKRLDIFINDDFGELYLIEVKWVGVSIHPKGQQIGTSYNANNINPDAITQSVDYIRQFNEEGKNIKLGYLAVFDARKDDLPDTVFTFDKTQLKIGSEKYFPRFVKIPDFRVVNFHPL</sequence>
<dbReference type="Proteomes" id="UP001485226">
    <property type="component" value="Unassembled WGS sequence"/>
</dbReference>
<protein>
    <recommendedName>
        <fullName evidence="3">5-methylcytosine-specific restriction enzyme subunit McrC</fullName>
    </recommendedName>
</protein>
<proteinExistence type="predicted"/>
<comment type="caution">
    <text evidence="1">The sequence shown here is derived from an EMBL/GenBank/DDBJ whole genome shotgun (WGS) entry which is preliminary data.</text>
</comment>
<evidence type="ECO:0008006" key="3">
    <source>
        <dbReference type="Google" id="ProtNLM"/>
    </source>
</evidence>
<keyword evidence="2" id="KW-1185">Reference proteome</keyword>
<name>A0ABU9INW8_9FLAO</name>
<evidence type="ECO:0000313" key="2">
    <source>
        <dbReference type="Proteomes" id="UP001485226"/>
    </source>
</evidence>
<reference evidence="1 2" key="1">
    <citation type="submission" date="2024-04" db="EMBL/GenBank/DDBJ databases">
        <title>Flavobacterium sp. DGU38 16S ribosomal RNA gene Genome sequencing and assembly.</title>
        <authorList>
            <person name="Park S."/>
        </authorList>
    </citation>
    <scope>NUCLEOTIDE SEQUENCE [LARGE SCALE GENOMIC DNA]</scope>
    <source>
        <strain evidence="1 2">DGU38</strain>
    </source>
</reference>
<accession>A0ABU9INW8</accession>
<dbReference type="EMBL" id="JBBYHS010000009">
    <property type="protein sequence ID" value="MEL1254076.1"/>
    <property type="molecule type" value="Genomic_DNA"/>
</dbReference>
<gene>
    <name evidence="1" type="ORF">AAEO57_09840</name>
</gene>
<evidence type="ECO:0000313" key="1">
    <source>
        <dbReference type="EMBL" id="MEL1254076.1"/>
    </source>
</evidence>
<organism evidence="1 2">
    <name type="scientific">Flavobacterium calami</name>
    <dbReference type="NCBI Taxonomy" id="3139144"/>
    <lineage>
        <taxon>Bacteria</taxon>
        <taxon>Pseudomonadati</taxon>
        <taxon>Bacteroidota</taxon>
        <taxon>Flavobacteriia</taxon>
        <taxon>Flavobacteriales</taxon>
        <taxon>Flavobacteriaceae</taxon>
        <taxon>Flavobacterium</taxon>
    </lineage>
</organism>
<dbReference type="RefSeq" id="WP_341692083.1">
    <property type="nucleotide sequence ID" value="NZ_JBBYHS010000009.1"/>
</dbReference>